<dbReference type="GO" id="GO:0005886">
    <property type="term" value="C:plasma membrane"/>
    <property type="evidence" value="ECO:0007669"/>
    <property type="project" value="UniProtKB-SubCell"/>
</dbReference>
<feature type="transmembrane region" description="Helical" evidence="9">
    <location>
        <begin position="263"/>
        <end position="284"/>
    </location>
</feature>
<feature type="compositionally biased region" description="Polar residues" evidence="8">
    <location>
        <begin position="40"/>
        <end position="49"/>
    </location>
</feature>
<dbReference type="Pfam" id="PF07690">
    <property type="entry name" value="MFS_1"/>
    <property type="match status" value="1"/>
</dbReference>
<dbReference type="FunFam" id="1.20.1250.20:FF:000011">
    <property type="entry name" value="MFS multidrug transporter, putative"/>
    <property type="match status" value="1"/>
</dbReference>
<dbReference type="PROSITE" id="PS50890">
    <property type="entry name" value="PUA"/>
    <property type="match status" value="1"/>
</dbReference>
<gene>
    <name evidence="11" type="ORF">OHC33_004698</name>
</gene>
<dbReference type="CDD" id="cd17323">
    <property type="entry name" value="MFS_Tpo1_MDR_like"/>
    <property type="match status" value="1"/>
</dbReference>
<feature type="compositionally biased region" description="Basic and acidic residues" evidence="8">
    <location>
        <begin position="26"/>
        <end position="39"/>
    </location>
</feature>
<name>A0AAN8I862_9EURO</name>
<evidence type="ECO:0000256" key="1">
    <source>
        <dbReference type="ARBA" id="ARBA00004651"/>
    </source>
</evidence>
<keyword evidence="5 9" id="KW-1133">Transmembrane helix</keyword>
<dbReference type="Proteomes" id="UP001316803">
    <property type="component" value="Unassembled WGS sequence"/>
</dbReference>
<keyword evidence="2" id="KW-0813">Transport</keyword>
<feature type="transmembrane region" description="Helical" evidence="9">
    <location>
        <begin position="379"/>
        <end position="398"/>
    </location>
</feature>
<dbReference type="SUPFAM" id="SSF103473">
    <property type="entry name" value="MFS general substrate transporter"/>
    <property type="match status" value="1"/>
</dbReference>
<accession>A0AAN8I862</accession>
<feature type="transmembrane region" description="Helical" evidence="9">
    <location>
        <begin position="141"/>
        <end position="161"/>
    </location>
</feature>
<comment type="subcellular location">
    <subcellularLocation>
        <location evidence="1">Cell membrane</location>
        <topology evidence="1">Multi-pass membrane protein</topology>
    </subcellularLocation>
</comment>
<proteinExistence type="inferred from homology"/>
<dbReference type="PANTHER" id="PTHR23502">
    <property type="entry name" value="MAJOR FACILITATOR SUPERFAMILY"/>
    <property type="match status" value="1"/>
</dbReference>
<reference evidence="11 12" key="1">
    <citation type="submission" date="2022-12" db="EMBL/GenBank/DDBJ databases">
        <title>Genomic features and morphological characterization of a novel Knufia sp. strain isolated from spacecraft assembly facility.</title>
        <authorList>
            <person name="Teixeira M."/>
            <person name="Chander A.M."/>
            <person name="Stajich J.E."/>
            <person name="Venkateswaran K."/>
        </authorList>
    </citation>
    <scope>NUCLEOTIDE SEQUENCE [LARGE SCALE GENOMIC DNA]</scope>
    <source>
        <strain evidence="11 12">FJI-L2-BK-P2</strain>
    </source>
</reference>
<sequence>MSTDPKHVRSKDEVPQFPPAPFVRPYPERPVSDPKDNASEKTLNQQPSEGASHWQLLSPRGVVTNGILHSKEYEGSGTESDPYIISFLDNDPGDPKQLPRWKKWTIVATVSLVTFIAALGSSIYVGAITEVEEEFRISEEVAILGLSLYILGFCVGPLIWAPLSEFSGRQVTLIASFIGFTAFNAGTIAAKNIAILVILRFFAGGFAACTFTNSNGNLADIFDPAERGLAFGFYFATPIMGELRPILGPLIGGFLGTAAGWRWVMAFLTIFSGVGLACGALLVPETFGPTLLHRRAKTLSRMTNKHYISNIEQKNGVVTAGAAFKKAATRPWQVMFTDPIVFLLALWISVTYGTLYLFVSGYPYVYQEARGWNPGLGGLALMGIGVGVLAASAVNIPVSQRFAKKAKANTAHPEVRLQPAMIGALFIPIGIFWFAWTNSPSIHWSSSVIAGSFFGFGMVVIWTSVNSYLTDAYKIYAASALAGNVVMRSLFGAIFPLFTGYMYRGIGIHWASSVPGFIALSMAPLPYLFYIYGARIRAKSKWASKADMDTKALTEKKGSV</sequence>
<evidence type="ECO:0000313" key="12">
    <source>
        <dbReference type="Proteomes" id="UP001316803"/>
    </source>
</evidence>
<protein>
    <recommendedName>
        <fullName evidence="10">Major facilitator superfamily (MFS) profile domain-containing protein</fullName>
    </recommendedName>
</protein>
<feature type="transmembrane region" description="Helical" evidence="9">
    <location>
        <begin position="510"/>
        <end position="532"/>
    </location>
</feature>
<keyword evidence="4 9" id="KW-0812">Transmembrane</keyword>
<evidence type="ECO:0000256" key="6">
    <source>
        <dbReference type="ARBA" id="ARBA00023136"/>
    </source>
</evidence>
<dbReference type="InterPro" id="IPR011701">
    <property type="entry name" value="MFS"/>
</dbReference>
<dbReference type="AlphaFoldDB" id="A0AAN8I862"/>
<feature type="transmembrane region" description="Helical" evidence="9">
    <location>
        <begin position="340"/>
        <end position="359"/>
    </location>
</feature>
<comment type="similarity">
    <text evidence="7">Belongs to the major facilitator superfamily. DHA1 family. Polyamines/proton antiporter (TC 2.A.1.2.16) subfamily.</text>
</comment>
<dbReference type="InterPro" id="IPR020846">
    <property type="entry name" value="MFS_dom"/>
</dbReference>
<dbReference type="InterPro" id="IPR036259">
    <property type="entry name" value="MFS_trans_sf"/>
</dbReference>
<comment type="caution">
    <text evidence="11">The sequence shown here is derived from an EMBL/GenBank/DDBJ whole genome shotgun (WGS) entry which is preliminary data.</text>
</comment>
<dbReference type="Gene3D" id="1.20.1250.20">
    <property type="entry name" value="MFS general substrate transporter like domains"/>
    <property type="match status" value="1"/>
</dbReference>
<feature type="transmembrane region" description="Helical" evidence="9">
    <location>
        <begin position="173"/>
        <end position="203"/>
    </location>
</feature>
<dbReference type="EMBL" id="JAKLMC020000009">
    <property type="protein sequence ID" value="KAK5954126.1"/>
    <property type="molecule type" value="Genomic_DNA"/>
</dbReference>
<keyword evidence="6 9" id="KW-0472">Membrane</keyword>
<evidence type="ECO:0000256" key="5">
    <source>
        <dbReference type="ARBA" id="ARBA00022989"/>
    </source>
</evidence>
<dbReference type="GO" id="GO:0022857">
    <property type="term" value="F:transmembrane transporter activity"/>
    <property type="evidence" value="ECO:0007669"/>
    <property type="project" value="InterPro"/>
</dbReference>
<feature type="domain" description="Major facilitator superfamily (MFS) profile" evidence="10">
    <location>
        <begin position="106"/>
        <end position="539"/>
    </location>
</feature>
<evidence type="ECO:0000256" key="4">
    <source>
        <dbReference type="ARBA" id="ARBA00022692"/>
    </source>
</evidence>
<evidence type="ECO:0000256" key="2">
    <source>
        <dbReference type="ARBA" id="ARBA00022448"/>
    </source>
</evidence>
<feature type="region of interest" description="Disordered" evidence="8">
    <location>
        <begin position="1"/>
        <end position="55"/>
    </location>
</feature>
<evidence type="ECO:0000256" key="9">
    <source>
        <dbReference type="SAM" id="Phobius"/>
    </source>
</evidence>
<keyword evidence="3" id="KW-1003">Cell membrane</keyword>
<evidence type="ECO:0000313" key="11">
    <source>
        <dbReference type="EMBL" id="KAK5954126.1"/>
    </source>
</evidence>
<evidence type="ECO:0000256" key="8">
    <source>
        <dbReference type="SAM" id="MobiDB-lite"/>
    </source>
</evidence>
<feature type="transmembrane region" description="Helical" evidence="9">
    <location>
        <begin position="419"/>
        <end position="436"/>
    </location>
</feature>
<feature type="transmembrane region" description="Helical" evidence="9">
    <location>
        <begin position="442"/>
        <end position="463"/>
    </location>
</feature>
<dbReference type="PROSITE" id="PS50850">
    <property type="entry name" value="MFS"/>
    <property type="match status" value="1"/>
</dbReference>
<evidence type="ECO:0000256" key="7">
    <source>
        <dbReference type="ARBA" id="ARBA00038459"/>
    </source>
</evidence>
<evidence type="ECO:0000259" key="10">
    <source>
        <dbReference type="PROSITE" id="PS50850"/>
    </source>
</evidence>
<evidence type="ECO:0000256" key="3">
    <source>
        <dbReference type="ARBA" id="ARBA00022475"/>
    </source>
</evidence>
<feature type="compositionally biased region" description="Basic and acidic residues" evidence="8">
    <location>
        <begin position="1"/>
        <end position="14"/>
    </location>
</feature>
<feature type="transmembrane region" description="Helical" evidence="9">
    <location>
        <begin position="475"/>
        <end position="498"/>
    </location>
</feature>
<keyword evidence="12" id="KW-1185">Reference proteome</keyword>
<dbReference type="PANTHER" id="PTHR23502:SF186">
    <property type="entry name" value="MAJOR FACILITATOR SUPERFAMILY (MFS) PROFILE DOMAIN-CONTAINING PROTEIN"/>
    <property type="match status" value="1"/>
</dbReference>
<feature type="transmembrane region" description="Helical" evidence="9">
    <location>
        <begin position="106"/>
        <end position="129"/>
    </location>
</feature>
<organism evidence="11 12">
    <name type="scientific">Knufia fluminis</name>
    <dbReference type="NCBI Taxonomy" id="191047"/>
    <lineage>
        <taxon>Eukaryota</taxon>
        <taxon>Fungi</taxon>
        <taxon>Dikarya</taxon>
        <taxon>Ascomycota</taxon>
        <taxon>Pezizomycotina</taxon>
        <taxon>Eurotiomycetes</taxon>
        <taxon>Chaetothyriomycetidae</taxon>
        <taxon>Chaetothyriales</taxon>
        <taxon>Trichomeriaceae</taxon>
        <taxon>Knufia</taxon>
    </lineage>
</organism>